<protein>
    <submittedName>
        <fullName evidence="1">Uncharacterized protein</fullName>
    </submittedName>
</protein>
<accession>A0A1H1FPP0</accession>
<evidence type="ECO:0000313" key="1">
    <source>
        <dbReference type="EMBL" id="SDR02887.1"/>
    </source>
</evidence>
<name>A0A1H1FPP0_9EURY</name>
<sequence>MRNPMRIRDTEYVGFKYDSSPIRSNQKVEIT</sequence>
<proteinExistence type="predicted"/>
<dbReference type="Proteomes" id="UP000199289">
    <property type="component" value="Unassembled WGS sequence"/>
</dbReference>
<dbReference type="EMBL" id="FNKQ01000004">
    <property type="protein sequence ID" value="SDR02887.1"/>
    <property type="molecule type" value="Genomic_DNA"/>
</dbReference>
<reference evidence="2" key="1">
    <citation type="submission" date="2016-10" db="EMBL/GenBank/DDBJ databases">
        <authorList>
            <person name="Varghese N."/>
            <person name="Submissions S."/>
        </authorList>
    </citation>
    <scope>NUCLEOTIDE SEQUENCE [LARGE SCALE GENOMIC DNA]</scope>
    <source>
        <strain evidence="2">CGMCC 1.12397</strain>
    </source>
</reference>
<gene>
    <name evidence="1" type="ORF">SAMN05216278_3337</name>
</gene>
<dbReference type="AlphaFoldDB" id="A0A1H1FPP0"/>
<organism evidence="1 2">
    <name type="scientific">Halopelagius longus</name>
    <dbReference type="NCBI Taxonomy" id="1236180"/>
    <lineage>
        <taxon>Archaea</taxon>
        <taxon>Methanobacteriati</taxon>
        <taxon>Methanobacteriota</taxon>
        <taxon>Stenosarchaea group</taxon>
        <taxon>Halobacteria</taxon>
        <taxon>Halobacteriales</taxon>
        <taxon>Haloferacaceae</taxon>
    </lineage>
</organism>
<evidence type="ECO:0000313" key="2">
    <source>
        <dbReference type="Proteomes" id="UP000199289"/>
    </source>
</evidence>